<dbReference type="CDD" id="cd12837">
    <property type="entry name" value="EcCorA-like_u1"/>
    <property type="match status" value="1"/>
</dbReference>
<evidence type="ECO:0000256" key="5">
    <source>
        <dbReference type="ARBA" id="ARBA00022475"/>
    </source>
</evidence>
<keyword evidence="8" id="KW-0460">Magnesium</keyword>
<organism evidence="14 15">
    <name type="scientific">Ciceribacter lividus</name>
    <dbReference type="NCBI Taxonomy" id="1197950"/>
    <lineage>
        <taxon>Bacteria</taxon>
        <taxon>Pseudomonadati</taxon>
        <taxon>Pseudomonadota</taxon>
        <taxon>Alphaproteobacteria</taxon>
        <taxon>Hyphomicrobiales</taxon>
        <taxon>Rhizobiaceae</taxon>
        <taxon>Ciceribacter</taxon>
    </lineage>
</organism>
<reference evidence="14 15" key="1">
    <citation type="submission" date="2018-07" db="EMBL/GenBank/DDBJ databases">
        <title>Genomic Encyclopedia of Type Strains, Phase IV (KMG-IV): sequencing the most valuable type-strain genomes for metagenomic binning, comparative biology and taxonomic classification.</title>
        <authorList>
            <person name="Goeker M."/>
        </authorList>
    </citation>
    <scope>NUCLEOTIDE SEQUENCE [LARGE SCALE GENOMIC DNA]</scope>
    <source>
        <strain evidence="14 15">DSM 25528</strain>
    </source>
</reference>
<sequence>MIRACRNRGDAEIILPGNAPQSLDPDILWLDLVNPDREEELLVEGLLGIPLPTREELKDIEPSSRLYVEEGGVYMTASLVWKVETGLPELTDVAFILCGNRLVTIRYAEPKSFVLFTAALHRTAVKYRTGAELMARLLETIADRTAEILEVTVARIDALAADVFVDQKTARRRPPRYLEDKLIDIAGHQRLVSKTRDSLVSLSRLVSFFRALPLIRHDQEAGELLRIVSRDVQSLSEHAAFVSSNITFMLDASLGLINVEQNAIIKIFSIASVVFLPPTLVASVYGMNFQFMPELSWNYGYALALLLMLLSAVIPFLFFRWKGWL</sequence>
<keyword evidence="5" id="KW-1003">Cell membrane</keyword>
<evidence type="ECO:0000256" key="11">
    <source>
        <dbReference type="ARBA" id="ARBA00023136"/>
    </source>
</evidence>
<dbReference type="FunFam" id="1.20.58.340:FF:000001">
    <property type="entry name" value="Magnesium transport protein CorA"/>
    <property type="match status" value="1"/>
</dbReference>
<protein>
    <recommendedName>
        <fullName evidence="3">Magnesium transport protein CorA</fullName>
    </recommendedName>
</protein>
<evidence type="ECO:0000256" key="3">
    <source>
        <dbReference type="ARBA" id="ARBA00019439"/>
    </source>
</evidence>
<keyword evidence="10" id="KW-0406">Ion transport</keyword>
<name>A0A6I7HPG1_9HYPH</name>
<dbReference type="SUPFAM" id="SSF144083">
    <property type="entry name" value="Magnesium transport protein CorA, transmembrane region"/>
    <property type="match status" value="1"/>
</dbReference>
<comment type="caution">
    <text evidence="14">The sequence shown here is derived from an EMBL/GenBank/DDBJ whole genome shotgun (WGS) entry which is preliminary data.</text>
</comment>
<keyword evidence="9 13" id="KW-1133">Transmembrane helix</keyword>
<dbReference type="PANTHER" id="PTHR47685:SF1">
    <property type="entry name" value="MAGNESIUM TRANSPORT PROTEIN CORA"/>
    <property type="match status" value="1"/>
</dbReference>
<evidence type="ECO:0000256" key="1">
    <source>
        <dbReference type="ARBA" id="ARBA00004429"/>
    </source>
</evidence>
<dbReference type="Gene3D" id="3.30.460.20">
    <property type="entry name" value="CorA soluble domain-like"/>
    <property type="match status" value="1"/>
</dbReference>
<evidence type="ECO:0000313" key="15">
    <source>
        <dbReference type="Proteomes" id="UP000252582"/>
    </source>
</evidence>
<dbReference type="Pfam" id="PF01544">
    <property type="entry name" value="CorA"/>
    <property type="match status" value="1"/>
</dbReference>
<keyword evidence="11 13" id="KW-0472">Membrane</keyword>
<comment type="catalytic activity">
    <reaction evidence="12">
        <text>Mg(2+)(in) = Mg(2+)(out)</text>
        <dbReference type="Rhea" id="RHEA:29827"/>
        <dbReference type="ChEBI" id="CHEBI:18420"/>
    </reaction>
</comment>
<evidence type="ECO:0000256" key="8">
    <source>
        <dbReference type="ARBA" id="ARBA00022842"/>
    </source>
</evidence>
<evidence type="ECO:0000256" key="7">
    <source>
        <dbReference type="ARBA" id="ARBA00022692"/>
    </source>
</evidence>
<dbReference type="GO" id="GO:0015099">
    <property type="term" value="F:nickel cation transmembrane transporter activity"/>
    <property type="evidence" value="ECO:0007669"/>
    <property type="project" value="TreeGrafter"/>
</dbReference>
<accession>A0A6I7HPG1</accession>
<keyword evidence="15" id="KW-1185">Reference proteome</keyword>
<evidence type="ECO:0000256" key="13">
    <source>
        <dbReference type="SAM" id="Phobius"/>
    </source>
</evidence>
<dbReference type="GO" id="GO:0015095">
    <property type="term" value="F:magnesium ion transmembrane transporter activity"/>
    <property type="evidence" value="ECO:0007669"/>
    <property type="project" value="TreeGrafter"/>
</dbReference>
<gene>
    <name evidence="14" type="ORF">DFR48_103398</name>
</gene>
<dbReference type="GO" id="GO:0005886">
    <property type="term" value="C:plasma membrane"/>
    <property type="evidence" value="ECO:0007669"/>
    <property type="project" value="UniProtKB-SubCell"/>
</dbReference>
<dbReference type="GO" id="GO:0015087">
    <property type="term" value="F:cobalt ion transmembrane transporter activity"/>
    <property type="evidence" value="ECO:0007669"/>
    <property type="project" value="TreeGrafter"/>
</dbReference>
<evidence type="ECO:0000256" key="12">
    <source>
        <dbReference type="ARBA" id="ARBA00034269"/>
    </source>
</evidence>
<evidence type="ECO:0000256" key="2">
    <source>
        <dbReference type="ARBA" id="ARBA00009765"/>
    </source>
</evidence>
<dbReference type="SUPFAM" id="SSF143865">
    <property type="entry name" value="CorA soluble domain-like"/>
    <property type="match status" value="1"/>
</dbReference>
<keyword evidence="7 13" id="KW-0812">Transmembrane</keyword>
<dbReference type="EMBL" id="QPIX01000003">
    <property type="protein sequence ID" value="RCW27434.1"/>
    <property type="molecule type" value="Genomic_DNA"/>
</dbReference>
<dbReference type="InterPro" id="IPR045861">
    <property type="entry name" value="CorA_cytoplasmic_dom"/>
</dbReference>
<dbReference type="Gene3D" id="1.20.58.340">
    <property type="entry name" value="Magnesium transport protein CorA, transmembrane region"/>
    <property type="match status" value="2"/>
</dbReference>
<dbReference type="PANTHER" id="PTHR47685">
    <property type="entry name" value="MAGNESIUM TRANSPORT PROTEIN CORA"/>
    <property type="match status" value="1"/>
</dbReference>
<dbReference type="Proteomes" id="UP000252582">
    <property type="component" value="Unassembled WGS sequence"/>
</dbReference>
<proteinExistence type="inferred from homology"/>
<feature type="transmembrane region" description="Helical" evidence="13">
    <location>
        <begin position="263"/>
        <end position="287"/>
    </location>
</feature>
<dbReference type="InterPro" id="IPR045863">
    <property type="entry name" value="CorA_TM1_TM2"/>
</dbReference>
<evidence type="ECO:0000256" key="10">
    <source>
        <dbReference type="ARBA" id="ARBA00023065"/>
    </source>
</evidence>
<dbReference type="AlphaFoldDB" id="A0A6I7HPG1"/>
<evidence type="ECO:0000256" key="9">
    <source>
        <dbReference type="ARBA" id="ARBA00022989"/>
    </source>
</evidence>
<comment type="similarity">
    <text evidence="2">Belongs to the CorA metal ion transporter (MIT) (TC 1.A.35) family.</text>
</comment>
<dbReference type="InterPro" id="IPR002523">
    <property type="entry name" value="MgTranspt_CorA/ZnTranspt_ZntB"/>
</dbReference>
<keyword evidence="4" id="KW-0813">Transport</keyword>
<comment type="subcellular location">
    <subcellularLocation>
        <location evidence="1">Cell inner membrane</location>
        <topology evidence="1">Multi-pass membrane protein</topology>
    </subcellularLocation>
</comment>
<evidence type="ECO:0000256" key="4">
    <source>
        <dbReference type="ARBA" id="ARBA00022448"/>
    </source>
</evidence>
<feature type="transmembrane region" description="Helical" evidence="13">
    <location>
        <begin position="299"/>
        <end position="319"/>
    </location>
</feature>
<dbReference type="InterPro" id="IPR050829">
    <property type="entry name" value="CorA_MIT"/>
</dbReference>
<evidence type="ECO:0000256" key="6">
    <source>
        <dbReference type="ARBA" id="ARBA00022519"/>
    </source>
</evidence>
<evidence type="ECO:0000313" key="14">
    <source>
        <dbReference type="EMBL" id="RCW27434.1"/>
    </source>
</evidence>
<keyword evidence="6" id="KW-0997">Cell inner membrane</keyword>